<dbReference type="AlphaFoldDB" id="A0A3M2M1U4"/>
<dbReference type="InterPro" id="IPR036375">
    <property type="entry name" value="Hemopexin-like_dom_sf"/>
</dbReference>
<keyword evidence="3" id="KW-1185">Reference proteome</keyword>
<dbReference type="EMBL" id="RFFG01000033">
    <property type="protein sequence ID" value="RMI42415.1"/>
    <property type="molecule type" value="Genomic_DNA"/>
</dbReference>
<evidence type="ECO:0000313" key="2">
    <source>
        <dbReference type="EMBL" id="RMI42415.1"/>
    </source>
</evidence>
<name>A0A3M2M1U4_9ACTN</name>
<gene>
    <name evidence="2" type="ORF">EBO15_19435</name>
</gene>
<reference evidence="2 3" key="1">
    <citation type="submission" date="2018-10" db="EMBL/GenBank/DDBJ databases">
        <title>Isolation from soil.</title>
        <authorList>
            <person name="Hu J."/>
        </authorList>
    </citation>
    <scope>NUCLEOTIDE SEQUENCE [LARGE SCALE GENOMIC DNA]</scope>
    <source>
        <strain evidence="2 3">NEAU-Ht49</strain>
    </source>
</reference>
<feature type="compositionally biased region" description="Pro residues" evidence="1">
    <location>
        <begin position="240"/>
        <end position="252"/>
    </location>
</feature>
<dbReference type="OrthoDB" id="463714at2"/>
<dbReference type="RefSeq" id="WP_122195837.1">
    <property type="nucleotide sequence ID" value="NZ_JBHSKC010000019.1"/>
</dbReference>
<evidence type="ECO:0000256" key="1">
    <source>
        <dbReference type="SAM" id="MobiDB-lite"/>
    </source>
</evidence>
<comment type="caution">
    <text evidence="2">The sequence shown here is derived from an EMBL/GenBank/DDBJ whole genome shotgun (WGS) entry which is preliminary data.</text>
</comment>
<feature type="region of interest" description="Disordered" evidence="1">
    <location>
        <begin position="230"/>
        <end position="262"/>
    </location>
</feature>
<proteinExistence type="predicted"/>
<protein>
    <submittedName>
        <fullName evidence="2">Uncharacterized protein</fullName>
    </submittedName>
</protein>
<accession>A0A3M2M1U4</accession>
<sequence>MGFVRAKTTGFAAIVPGPVDPWEALFVSGNRAAKINLDRLISEGPLLDAYDKQLAGIPEPFASRTEAAFDVRGAAGTRRTVFIVGDQCLDWEWGVAARYQGPITDLPGFGLHIPDGFRSDLDTLMGLPDGSTMLFKTDQCAIIKWGADGGCTYKGAVTGTPGWNWLSAPPDMVHDFDDAVMIKAPDLADEETLLIKANKAMILHWRLGLRRIGTYAEVAAGLGALPPSYQTSRRDGQLSVPPPPPQRTPPLPAKSTLTTDTPTVAKGAPLTVRYSTPASKVSSKNWVGLYPAGSTVPPQESFVWTYTPDASGSATLDTGRLPGPGSYSAWYFYDDGYTTLAGPLNFTAT</sequence>
<organism evidence="2 3">
    <name type="scientific">Actinomadura harenae</name>
    <dbReference type="NCBI Taxonomy" id="2483351"/>
    <lineage>
        <taxon>Bacteria</taxon>
        <taxon>Bacillati</taxon>
        <taxon>Actinomycetota</taxon>
        <taxon>Actinomycetes</taxon>
        <taxon>Streptosporangiales</taxon>
        <taxon>Thermomonosporaceae</taxon>
        <taxon>Actinomadura</taxon>
    </lineage>
</organism>
<dbReference type="Gene3D" id="2.110.10.10">
    <property type="entry name" value="Hemopexin-like domain"/>
    <property type="match status" value="1"/>
</dbReference>
<dbReference type="Proteomes" id="UP000282674">
    <property type="component" value="Unassembled WGS sequence"/>
</dbReference>
<evidence type="ECO:0000313" key="3">
    <source>
        <dbReference type="Proteomes" id="UP000282674"/>
    </source>
</evidence>